<keyword evidence="4" id="KW-0456">Lyase</keyword>
<dbReference type="GO" id="GO:0035556">
    <property type="term" value="P:intracellular signal transduction"/>
    <property type="evidence" value="ECO:0007669"/>
    <property type="project" value="InterPro"/>
</dbReference>
<dbReference type="InterPro" id="IPR027417">
    <property type="entry name" value="P-loop_NTPase"/>
</dbReference>
<feature type="non-terminal residue" evidence="4">
    <location>
        <position position="759"/>
    </location>
</feature>
<sequence>TPSGTITLAMKTAVVTGNARRFLVGNPDVQLIDVLAGKTLYRLAEAEHEAEKGEVILDEATIQSLGSRVSIKTWRQSRFNKTRFGVVDKLDNMSIPAYWPPIPTDALDEATTRRWLLSPVYRRLEKGGGEFLAELRPAVALFLRFSGIDYDADKDAETKLDTFVQNVQEILSGYESNLLQLTIGDKGSFLYAAFGAPQAHEDDAIRALSAALEMQEMADKLPYISGIQIGICQGRSRTGAYGGTMRRTYGVLGDAVNTAARLMQAAVPGQILASVLTKEQTGEKFAWEALPPIKVKGKAEPLTIFAVAQHQPQATIRLQEPQYALPMVGRIEEQTRIQKKMTAVKAGNGQIVIISGEAGIGKSRLVAEIIHLASKSNFAAYGGECQSFGTKTSYLVWQRIWQDFFDLPLDLPLEKQIEHLGKQLEAINPILLPRLPLLSAVLRLPIPDNELTQSFDAQLRKVSLESLLVACLRARAQETAVFMVLEDCHWLDPLSFDLLEAISRAVADCPILIVLAVRAPSVNRMESAAFRQFPNFTEVRLDEFSLEEADRLMALKMEQLTQEKVEIPQLLREKITERAAGNPFYIEELLNYLQSQSALGEDAPEDWDLPTSLHSLILSRIDQLTESQKNTIKVASVIGRLFQAAMLWGAYPPLGGPQQVKADLQTLEQLDLTPQDTPEPELAYLFKNVVTQEVAYESLPFATRAMLHDLIGQYIENDYARVLDQYLTLLAHHYGRSDNEFKKREYLLKAGEATQAEYA</sequence>
<dbReference type="AlphaFoldDB" id="A0A3B0UPH2"/>
<feature type="domain" description="Guanylate cyclase" evidence="3">
    <location>
        <begin position="187"/>
        <end position="263"/>
    </location>
</feature>
<dbReference type="PANTHER" id="PTHR16305">
    <property type="entry name" value="TESTICULAR SOLUBLE ADENYLYL CYCLASE"/>
    <property type="match status" value="1"/>
</dbReference>
<dbReference type="SMART" id="SM00044">
    <property type="entry name" value="CYCc"/>
    <property type="match status" value="1"/>
</dbReference>
<dbReference type="InterPro" id="IPR029787">
    <property type="entry name" value="Nucleotide_cyclase"/>
</dbReference>
<dbReference type="Pfam" id="PF00211">
    <property type="entry name" value="Guanylate_cyc"/>
    <property type="match status" value="1"/>
</dbReference>
<protein>
    <submittedName>
        <fullName evidence="4">Adenylate cyclase / Guanylate cyclase</fullName>
        <ecNumber evidence="4">4.6.1.1</ecNumber>
        <ecNumber evidence="4">4.6.1.2</ecNumber>
    </submittedName>
</protein>
<dbReference type="EC" id="4.6.1.2" evidence="4"/>
<dbReference type="CDD" id="cd07302">
    <property type="entry name" value="CHD"/>
    <property type="match status" value="1"/>
</dbReference>
<name>A0A3B0UPH2_9ZZZZ</name>
<dbReference type="Gene3D" id="3.30.70.1230">
    <property type="entry name" value="Nucleotide cyclase"/>
    <property type="match status" value="1"/>
</dbReference>
<dbReference type="PANTHER" id="PTHR16305:SF28">
    <property type="entry name" value="GUANYLATE CYCLASE DOMAIN-CONTAINING PROTEIN"/>
    <property type="match status" value="1"/>
</dbReference>
<proteinExistence type="predicted"/>
<dbReference type="InterPro" id="IPR041664">
    <property type="entry name" value="AAA_16"/>
</dbReference>
<dbReference type="SUPFAM" id="SSF52540">
    <property type="entry name" value="P-loop containing nucleoside triphosphate hydrolases"/>
    <property type="match status" value="1"/>
</dbReference>
<reference evidence="4" key="1">
    <citation type="submission" date="2018-06" db="EMBL/GenBank/DDBJ databases">
        <authorList>
            <person name="Zhirakovskaya E."/>
        </authorList>
    </citation>
    <scope>NUCLEOTIDE SEQUENCE</scope>
</reference>
<evidence type="ECO:0000259" key="3">
    <source>
        <dbReference type="PROSITE" id="PS50125"/>
    </source>
</evidence>
<dbReference type="InterPro" id="IPR001054">
    <property type="entry name" value="A/G_cyclase"/>
</dbReference>
<dbReference type="EMBL" id="UOEU01000139">
    <property type="protein sequence ID" value="VAW31030.1"/>
    <property type="molecule type" value="Genomic_DNA"/>
</dbReference>
<dbReference type="Pfam" id="PF13191">
    <property type="entry name" value="AAA_16"/>
    <property type="match status" value="1"/>
</dbReference>
<dbReference type="GO" id="GO:0004383">
    <property type="term" value="F:guanylate cyclase activity"/>
    <property type="evidence" value="ECO:0007669"/>
    <property type="project" value="UniProtKB-EC"/>
</dbReference>
<evidence type="ECO:0000256" key="2">
    <source>
        <dbReference type="ARBA" id="ARBA00022840"/>
    </source>
</evidence>
<accession>A0A3B0UPH2</accession>
<keyword evidence="1" id="KW-0547">Nucleotide-binding</keyword>
<keyword evidence="2" id="KW-0067">ATP-binding</keyword>
<dbReference type="GO" id="GO:0005524">
    <property type="term" value="F:ATP binding"/>
    <property type="evidence" value="ECO:0007669"/>
    <property type="project" value="UniProtKB-KW"/>
</dbReference>
<gene>
    <name evidence="4" type="ORF">MNBD_CHLOROFLEXI01-4829</name>
</gene>
<dbReference type="GO" id="GO:0005737">
    <property type="term" value="C:cytoplasm"/>
    <property type="evidence" value="ECO:0007669"/>
    <property type="project" value="TreeGrafter"/>
</dbReference>
<feature type="non-terminal residue" evidence="4">
    <location>
        <position position="1"/>
    </location>
</feature>
<dbReference type="SUPFAM" id="SSF55073">
    <property type="entry name" value="Nucleotide cyclase"/>
    <property type="match status" value="1"/>
</dbReference>
<evidence type="ECO:0000313" key="4">
    <source>
        <dbReference type="EMBL" id="VAW31030.1"/>
    </source>
</evidence>
<dbReference type="PROSITE" id="PS50125">
    <property type="entry name" value="GUANYLATE_CYCLASE_2"/>
    <property type="match status" value="1"/>
</dbReference>
<evidence type="ECO:0000256" key="1">
    <source>
        <dbReference type="ARBA" id="ARBA00022741"/>
    </source>
</evidence>
<organism evidence="4">
    <name type="scientific">hydrothermal vent metagenome</name>
    <dbReference type="NCBI Taxonomy" id="652676"/>
    <lineage>
        <taxon>unclassified sequences</taxon>
        <taxon>metagenomes</taxon>
        <taxon>ecological metagenomes</taxon>
    </lineage>
</organism>
<dbReference type="GO" id="GO:0004016">
    <property type="term" value="F:adenylate cyclase activity"/>
    <property type="evidence" value="ECO:0007669"/>
    <property type="project" value="UniProtKB-EC"/>
</dbReference>
<dbReference type="Gene3D" id="3.40.50.300">
    <property type="entry name" value="P-loop containing nucleotide triphosphate hydrolases"/>
    <property type="match status" value="1"/>
</dbReference>
<dbReference type="EC" id="4.6.1.1" evidence="4"/>